<gene>
    <name evidence="2" type="ORF">Rhe02_52070</name>
</gene>
<evidence type="ECO:0000313" key="2">
    <source>
        <dbReference type="EMBL" id="GIH07140.1"/>
    </source>
</evidence>
<dbReference type="Pfam" id="PF03551">
    <property type="entry name" value="PadR"/>
    <property type="match status" value="1"/>
</dbReference>
<dbReference type="InterPro" id="IPR005149">
    <property type="entry name" value="Tscrpt_reg_PadR_N"/>
</dbReference>
<reference evidence="2" key="1">
    <citation type="submission" date="2021-01" db="EMBL/GenBank/DDBJ databases">
        <title>Whole genome shotgun sequence of Rhizocola hellebori NBRC 109834.</title>
        <authorList>
            <person name="Komaki H."/>
            <person name="Tamura T."/>
        </authorList>
    </citation>
    <scope>NUCLEOTIDE SEQUENCE</scope>
    <source>
        <strain evidence="2">NBRC 109834</strain>
    </source>
</reference>
<dbReference type="EMBL" id="BONY01000034">
    <property type="protein sequence ID" value="GIH07140.1"/>
    <property type="molecule type" value="Genomic_DNA"/>
</dbReference>
<dbReference type="InterPro" id="IPR036388">
    <property type="entry name" value="WH-like_DNA-bd_sf"/>
</dbReference>
<dbReference type="Gene3D" id="1.10.10.10">
    <property type="entry name" value="Winged helix-like DNA-binding domain superfamily/Winged helix DNA-binding domain"/>
    <property type="match status" value="1"/>
</dbReference>
<dbReference type="SUPFAM" id="SSF46785">
    <property type="entry name" value="Winged helix' DNA-binding domain"/>
    <property type="match status" value="1"/>
</dbReference>
<dbReference type="AlphaFoldDB" id="A0A8J3QAX0"/>
<evidence type="ECO:0000259" key="1">
    <source>
        <dbReference type="Pfam" id="PF03551"/>
    </source>
</evidence>
<dbReference type="InterPro" id="IPR036390">
    <property type="entry name" value="WH_DNA-bd_sf"/>
</dbReference>
<sequence>MTWQVQAVIQVLLDHPTGEVYGLELGAVTGIRSGTLHPILARLETLGWVESRWEDIDPAEVGRPRRRYYRLSLRGVDLARIALAGADSPRMRWRPDAAPAGGVA</sequence>
<keyword evidence="3" id="KW-1185">Reference proteome</keyword>
<name>A0A8J3QAX0_9ACTN</name>
<evidence type="ECO:0000313" key="3">
    <source>
        <dbReference type="Proteomes" id="UP000612899"/>
    </source>
</evidence>
<feature type="domain" description="Transcription regulator PadR N-terminal" evidence="1">
    <location>
        <begin position="28"/>
        <end position="75"/>
    </location>
</feature>
<accession>A0A8J3QAX0</accession>
<comment type="caution">
    <text evidence="2">The sequence shown here is derived from an EMBL/GenBank/DDBJ whole genome shotgun (WGS) entry which is preliminary data.</text>
</comment>
<dbReference type="Proteomes" id="UP000612899">
    <property type="component" value="Unassembled WGS sequence"/>
</dbReference>
<organism evidence="2 3">
    <name type="scientific">Rhizocola hellebori</name>
    <dbReference type="NCBI Taxonomy" id="1392758"/>
    <lineage>
        <taxon>Bacteria</taxon>
        <taxon>Bacillati</taxon>
        <taxon>Actinomycetota</taxon>
        <taxon>Actinomycetes</taxon>
        <taxon>Micromonosporales</taxon>
        <taxon>Micromonosporaceae</taxon>
        <taxon>Rhizocola</taxon>
    </lineage>
</organism>
<proteinExistence type="predicted"/>
<protein>
    <recommendedName>
        <fullName evidence="1">Transcription regulator PadR N-terminal domain-containing protein</fullName>
    </recommendedName>
</protein>